<dbReference type="Proteomes" id="UP000020202">
    <property type="component" value="Unassembled WGS sequence"/>
</dbReference>
<name>A0A0G3PMB7_9ENTR</name>
<reference evidence="1 4" key="1">
    <citation type="submission" date="2014-01" db="EMBL/GenBank/DDBJ databases">
        <title>The Genome Sequence of Klebsiella oxytoca MGH 27.</title>
        <authorList>
            <consortium name="The Broad Institute Genomics Platform"/>
            <consortium name="The Broad Institute Genome Sequencing Center for Infectious Disease"/>
            <person name="Murphy C."/>
            <person name="Cosimi L."/>
            <person name="Cerqueira G."/>
            <person name="Feldgarden M."/>
            <person name="Earl A."/>
            <person name="Hung D."/>
            <person name="Onderdonk A.B."/>
            <person name="Ferraro M.J."/>
            <person name="Hooper D."/>
            <person name="Dekker J."/>
            <person name="O'Brien T."/>
            <person name="Huang S."/>
            <person name="Quan V."/>
            <person name="Ernst C."/>
            <person name="Delaney M."/>
            <person name="DuBois A."/>
            <person name="Kim D.S."/>
            <person name="Young S.K."/>
            <person name="Zeng Q."/>
            <person name="Gargeya S."/>
            <person name="Fitzgerald M."/>
            <person name="Abouelleil A."/>
            <person name="Alvarado L."/>
            <person name="Berlin A.M."/>
            <person name="Chapman S.B."/>
            <person name="Gainer-Dewar J."/>
            <person name="Goldberg J."/>
            <person name="Gnerre S."/>
            <person name="Griggs A."/>
            <person name="Gujja S."/>
            <person name="Hansen M."/>
            <person name="Howarth C."/>
            <person name="Imamovic A."/>
            <person name="Ireland A."/>
            <person name="Larimer J."/>
            <person name="McCowan C."/>
            <person name="Murphy C."/>
            <person name="Pearson M."/>
            <person name="Poon T.W."/>
            <person name="Priest M."/>
            <person name="Roberts A."/>
            <person name="Saif S."/>
            <person name="Shea T."/>
            <person name="Sykes S."/>
            <person name="Wortman J."/>
            <person name="Nusbaum C."/>
            <person name="Birren B."/>
        </authorList>
    </citation>
    <scope>NUCLEOTIDE SEQUENCE [LARGE SCALE GENOMIC DNA]</scope>
    <source>
        <strain evidence="1 4">MGH 27</strain>
    </source>
</reference>
<evidence type="ECO:0000313" key="4">
    <source>
        <dbReference type="Proteomes" id="UP000020202"/>
    </source>
</evidence>
<evidence type="ECO:0000313" key="5">
    <source>
        <dbReference type="Proteomes" id="UP000036305"/>
    </source>
</evidence>
<comment type="caution">
    <text evidence="1">The sequence shown here is derived from an EMBL/GenBank/DDBJ whole genome shotgun (WGS) entry which is preliminary data.</text>
</comment>
<evidence type="ECO:0000313" key="2">
    <source>
        <dbReference type="EMBL" id="KLY40241.1"/>
    </source>
</evidence>
<dbReference type="EMBL" id="LEUS01000011">
    <property type="protein sequence ID" value="KLY40241.1"/>
    <property type="molecule type" value="Genomic_DNA"/>
</dbReference>
<reference evidence="3" key="3">
    <citation type="journal article" date="2023" name="Nat. Commun.">
        <title>Genomic dissection of endemic carbapenem resistance reveals metallo-beta-lactamase dissemination through clonal, plasmid and integron transfer.</title>
        <authorList>
            <person name="Macesic N."/>
            <person name="Hawkey J."/>
            <person name="Vezina B."/>
            <person name="Wisniewski J.A."/>
            <person name="Cottingham H."/>
            <person name="Blakeway L.V."/>
            <person name="Harshegyi T."/>
            <person name="Pragastis K."/>
            <person name="Badoordeen G.Z."/>
            <person name="Dennison A."/>
            <person name="Spelman D.W."/>
            <person name="Jenney A.W.J."/>
            <person name="Peleg A.Y."/>
        </authorList>
    </citation>
    <scope>NUCLEOTIDE SEQUENCE</scope>
    <source>
        <strain evidence="3">CPO078</strain>
    </source>
</reference>
<dbReference type="Proteomes" id="UP000036305">
    <property type="component" value="Unassembled WGS sequence"/>
</dbReference>
<dbReference type="AlphaFoldDB" id="A0A0G3PMB7"/>
<accession>A0A0G3PMB7</accession>
<reference evidence="3" key="4">
    <citation type="submission" date="2024-01" db="EMBL/GenBank/DDBJ databases">
        <authorList>
            <person name="Macesic N."/>
        </authorList>
    </citation>
    <scope>NUCLEOTIDE SEQUENCE</scope>
    <source>
        <strain evidence="3">CPO078</strain>
    </source>
</reference>
<reference evidence="2 5" key="2">
    <citation type="submission" date="2015-06" db="EMBL/GenBank/DDBJ databases">
        <title>The Genome Sequence of None.</title>
        <authorList>
            <consortium name="The Broad Institute Genomics Platform"/>
            <consortium name="The Broad Institute Genome Sequencing Center for Infectious Disease"/>
            <person name="Earl A.M."/>
            <person name="Onderdonk A.B."/>
            <person name="Kirby J."/>
            <person name="Ferraro M.J."/>
            <person name="Huang S."/>
            <person name="Spencer M."/>
            <person name="Fodor A."/>
            <person name="Hooper D."/>
            <person name="Dekker J."/>
            <person name="O'Brien T."/>
            <person name="Quan V."/>
            <person name="Gombosev A."/>
            <person name="Delaney M."/>
            <person name="DuBois A."/>
            <person name="Ernst C."/>
            <person name="Kim D.S."/>
            <person name="Rossman W."/>
            <person name="Gohs F."/>
            <person name="Petruso H."/>
            <person name="Nozar T."/>
            <person name="Mougeot F."/>
            <person name="Manson-McGuire A."/>
            <person name="Young S."/>
            <person name="Abouelleil A."/>
            <person name="Cao P."/>
            <person name="Chapman S.B."/>
            <person name="Griggs A."/>
            <person name="Priest M."/>
            <person name="Shea T."/>
            <person name="Wortman I."/>
            <person name="Wortman J.R."/>
            <person name="Nusbaum C."/>
            <person name="Birren B."/>
        </authorList>
    </citation>
    <scope>NUCLEOTIDE SEQUENCE [LARGE SCALE GENOMIC DNA]</scope>
    <source>
        <strain evidence="2 5">MGH87</strain>
    </source>
</reference>
<keyword evidence="5" id="KW-1185">Reference proteome</keyword>
<dbReference type="Proteomes" id="UP001175817">
    <property type="component" value="Unassembled WGS sequence"/>
</dbReference>
<dbReference type="RefSeq" id="WP_016809008.1">
    <property type="nucleotide sequence ID" value="NZ_CABGVP010000014.1"/>
</dbReference>
<evidence type="ECO:0000313" key="1">
    <source>
        <dbReference type="EMBL" id="EWF88109.1"/>
    </source>
</evidence>
<proteinExistence type="predicted"/>
<sequence>MEKSAIKDNDIMYQKKYPRDCLFKLLQLRTNLKAKPDIYRIEMINRSGDKILMGGRQTTQEAISLYQDIATLSPSEVEAAFSSMV</sequence>
<dbReference type="EMBL" id="JCNZ01000009">
    <property type="protein sequence ID" value="EWF88109.1"/>
    <property type="molecule type" value="Genomic_DNA"/>
</dbReference>
<gene>
    <name evidence="1" type="ORF">L373_03290</name>
    <name evidence="3" type="ORF">QAB24_014280</name>
    <name evidence="2" type="ORF">SK91_01806</name>
</gene>
<protein>
    <submittedName>
        <fullName evidence="1">Uncharacterized protein</fullName>
    </submittedName>
</protein>
<evidence type="ECO:0000313" key="3">
    <source>
        <dbReference type="EMBL" id="MEC6051664.1"/>
    </source>
</evidence>
<dbReference type="EMBL" id="JARTTH020000001">
    <property type="protein sequence ID" value="MEC6051664.1"/>
    <property type="molecule type" value="Genomic_DNA"/>
</dbReference>
<organism evidence="1 4">
    <name type="scientific">Klebsiella michiganensis</name>
    <dbReference type="NCBI Taxonomy" id="1134687"/>
    <lineage>
        <taxon>Bacteria</taxon>
        <taxon>Pseudomonadati</taxon>
        <taxon>Pseudomonadota</taxon>
        <taxon>Gammaproteobacteria</taxon>
        <taxon>Enterobacterales</taxon>
        <taxon>Enterobacteriaceae</taxon>
        <taxon>Klebsiella/Raoultella group</taxon>
        <taxon>Klebsiella</taxon>
    </lineage>
</organism>